<dbReference type="Proteomes" id="UP000321192">
    <property type="component" value="Unassembled WGS sequence"/>
</dbReference>
<dbReference type="PROSITE" id="PS00136">
    <property type="entry name" value="SUBTILASE_ASP"/>
    <property type="match status" value="1"/>
</dbReference>
<gene>
    <name evidence="10" type="ORF">E6Q80_06715</name>
</gene>
<dbReference type="EMBL" id="SSFD01000094">
    <property type="protein sequence ID" value="TXH87053.1"/>
    <property type="molecule type" value="Genomic_DNA"/>
</dbReference>
<dbReference type="GO" id="GO:0004252">
    <property type="term" value="F:serine-type endopeptidase activity"/>
    <property type="evidence" value="ECO:0007669"/>
    <property type="project" value="UniProtKB-UniRule"/>
</dbReference>
<evidence type="ECO:0000256" key="3">
    <source>
        <dbReference type="ARBA" id="ARBA00022801"/>
    </source>
</evidence>
<feature type="active site" description="Charge relay system" evidence="5 6">
    <location>
        <position position="429"/>
    </location>
</feature>
<dbReference type="GO" id="GO:0006508">
    <property type="term" value="P:proteolysis"/>
    <property type="evidence" value="ECO:0007669"/>
    <property type="project" value="UniProtKB-KW"/>
</dbReference>
<dbReference type="PANTHER" id="PTHR43806">
    <property type="entry name" value="PEPTIDASE S8"/>
    <property type="match status" value="1"/>
</dbReference>
<evidence type="ECO:0000259" key="9">
    <source>
        <dbReference type="Pfam" id="PF00082"/>
    </source>
</evidence>
<dbReference type="Gene3D" id="3.40.50.200">
    <property type="entry name" value="Peptidase S8/S53 domain"/>
    <property type="match status" value="1"/>
</dbReference>
<evidence type="ECO:0000256" key="2">
    <source>
        <dbReference type="ARBA" id="ARBA00022670"/>
    </source>
</evidence>
<reference evidence="10 11" key="1">
    <citation type="submission" date="2018-09" db="EMBL/GenBank/DDBJ databases">
        <title>Metagenome Assembled Genomes from an Advanced Water Purification Facility.</title>
        <authorList>
            <person name="Stamps B.W."/>
            <person name="Spear J.R."/>
        </authorList>
    </citation>
    <scope>NUCLEOTIDE SEQUENCE [LARGE SCALE GENOMIC DNA]</scope>
    <source>
        <strain evidence="10">Bin_27_1</strain>
    </source>
</reference>
<organism evidence="10 11">
    <name type="scientific">Thauera aminoaromatica</name>
    <dbReference type="NCBI Taxonomy" id="164330"/>
    <lineage>
        <taxon>Bacteria</taxon>
        <taxon>Pseudomonadati</taxon>
        <taxon>Pseudomonadota</taxon>
        <taxon>Betaproteobacteria</taxon>
        <taxon>Rhodocyclales</taxon>
        <taxon>Zoogloeaceae</taxon>
        <taxon>Thauera</taxon>
    </lineage>
</organism>
<feature type="region of interest" description="Disordered" evidence="8">
    <location>
        <begin position="401"/>
        <end position="424"/>
    </location>
</feature>
<evidence type="ECO:0000313" key="10">
    <source>
        <dbReference type="EMBL" id="TXH87053.1"/>
    </source>
</evidence>
<dbReference type="PROSITE" id="PS51892">
    <property type="entry name" value="SUBTILASE"/>
    <property type="match status" value="1"/>
</dbReference>
<evidence type="ECO:0000256" key="8">
    <source>
        <dbReference type="SAM" id="MobiDB-lite"/>
    </source>
</evidence>
<dbReference type="PROSITE" id="PS00138">
    <property type="entry name" value="SUBTILASE_SER"/>
    <property type="match status" value="1"/>
</dbReference>
<dbReference type="InterPro" id="IPR050131">
    <property type="entry name" value="Peptidase_S8_subtilisin-like"/>
</dbReference>
<dbReference type="RefSeq" id="WP_276657782.1">
    <property type="nucleotide sequence ID" value="NZ_SSFD01000094.1"/>
</dbReference>
<feature type="active site" description="Charge relay system" evidence="5 6">
    <location>
        <position position="206"/>
    </location>
</feature>
<dbReference type="InterPro" id="IPR023827">
    <property type="entry name" value="Peptidase_S8_Asp-AS"/>
</dbReference>
<dbReference type="Pfam" id="PF00082">
    <property type="entry name" value="Peptidase_S8"/>
    <property type="match status" value="1"/>
</dbReference>
<feature type="domain" description="Peptidase S8/S53" evidence="9">
    <location>
        <begin position="197"/>
        <end position="475"/>
    </location>
</feature>
<sequence>MARKKVITQVESGRLSAQDDGRPRGFVVRLQPGKPMDAVNRLTKGAGLKVARSADFTDEAAPVDLGGGETIVLEKLGFAIVQAASEQVAALEVGDDSPLASIRPELVFTVQGGEIGDFGILVGPVPAEVSPALAPAGRVSVSLDYLRGYQTAVNRLVSDLVGGTVAGAPAVAVVPVDESRATWGLQAVNALSSRFSGRGVRVAVLDTGLDLTHPDFVSRAVVSKSFIAGVPTAQDGHGHGTHCAGTVCGPLKPSRLPRYGVAPDVELFVGKVLGDSGSGLERGILLGIEWALENRCRVISMSLGSRVWPGDSPDEDYESIGRTVLQNDCLIVAAAGNDSKRPQDIWPVGIPANSTAIMAVAALQSLDLRGFEVARFSNGGINPGGGKVDIAGPGVAVYSSWSTTARGPSPTEPRRPPTGTAYHSIDGTSMATPHVAAIAAMLIEANPGVSADQVMHELTQTALALPLPSRDVGSGLAQAPQGR</sequence>
<evidence type="ECO:0000256" key="4">
    <source>
        <dbReference type="ARBA" id="ARBA00022825"/>
    </source>
</evidence>
<comment type="similarity">
    <text evidence="1 6 7">Belongs to the peptidase S8 family.</text>
</comment>
<name>A0A5C7SU19_THASP</name>
<evidence type="ECO:0000256" key="7">
    <source>
        <dbReference type="RuleBase" id="RU003355"/>
    </source>
</evidence>
<evidence type="ECO:0000256" key="1">
    <source>
        <dbReference type="ARBA" id="ARBA00011073"/>
    </source>
</evidence>
<comment type="caution">
    <text evidence="10">The sequence shown here is derived from an EMBL/GenBank/DDBJ whole genome shotgun (WGS) entry which is preliminary data.</text>
</comment>
<dbReference type="PRINTS" id="PR00723">
    <property type="entry name" value="SUBTILISIN"/>
</dbReference>
<dbReference type="PROSITE" id="PS00137">
    <property type="entry name" value="SUBTILASE_HIS"/>
    <property type="match status" value="1"/>
</dbReference>
<dbReference type="SUPFAM" id="SSF52743">
    <property type="entry name" value="Subtilisin-like"/>
    <property type="match status" value="1"/>
</dbReference>
<dbReference type="InterPro" id="IPR022398">
    <property type="entry name" value="Peptidase_S8_His-AS"/>
</dbReference>
<keyword evidence="4 6" id="KW-0720">Serine protease</keyword>
<dbReference type="InterPro" id="IPR036852">
    <property type="entry name" value="Peptidase_S8/S53_dom_sf"/>
</dbReference>
<evidence type="ECO:0000256" key="5">
    <source>
        <dbReference type="PIRSR" id="PIRSR615500-1"/>
    </source>
</evidence>
<proteinExistence type="inferred from homology"/>
<evidence type="ECO:0000313" key="11">
    <source>
        <dbReference type="Proteomes" id="UP000321192"/>
    </source>
</evidence>
<dbReference type="InterPro" id="IPR015500">
    <property type="entry name" value="Peptidase_S8_subtilisin-rel"/>
</dbReference>
<dbReference type="InterPro" id="IPR023828">
    <property type="entry name" value="Peptidase_S8_Ser-AS"/>
</dbReference>
<dbReference type="InterPro" id="IPR000209">
    <property type="entry name" value="Peptidase_S8/S53_dom"/>
</dbReference>
<keyword evidence="3 6" id="KW-0378">Hydrolase</keyword>
<dbReference type="PANTHER" id="PTHR43806:SF11">
    <property type="entry name" value="CEREVISIN-RELATED"/>
    <property type="match status" value="1"/>
</dbReference>
<feature type="active site" description="Charge relay system" evidence="5 6">
    <location>
        <position position="239"/>
    </location>
</feature>
<evidence type="ECO:0000256" key="6">
    <source>
        <dbReference type="PROSITE-ProRule" id="PRU01240"/>
    </source>
</evidence>
<keyword evidence="2 6" id="KW-0645">Protease</keyword>
<protein>
    <submittedName>
        <fullName evidence="10">Protease</fullName>
    </submittedName>
</protein>
<dbReference type="AlphaFoldDB" id="A0A5C7SU19"/>
<accession>A0A5C7SU19</accession>